<dbReference type="PANTHER" id="PTHR33067:SF35">
    <property type="entry name" value="ASPARTIC PEPTIDASE DDI1-TYPE DOMAIN-CONTAINING PROTEIN"/>
    <property type="match status" value="1"/>
</dbReference>
<reference evidence="2" key="2">
    <citation type="submission" date="2025-08" db="UniProtKB">
        <authorList>
            <consortium name="RefSeq"/>
        </authorList>
    </citation>
    <scope>IDENTIFICATION</scope>
    <source>
        <tissue evidence="2">Young leaves</tissue>
    </source>
</reference>
<sequence length="198" mass="22712">MEALEQMPQYAKFMKDLLTKKRRFRDEETFELEAGCNAIIQKPLPRKSKNPGSFTIPISIGEIYLGKIEVKLTRITLQLADRSIKYLYGVAEDVLVKVDSFFFLVDFVVMDIKEDTKAPLILGRQFMKSVKVVIDVEHGTLKIEAQDEEVKFEVFPSTQQPNITTHCMRVDIVKELPPTLAEPIPKLNTQQELQLNIV</sequence>
<accession>A0A8B8L4J1</accession>
<dbReference type="AlphaFoldDB" id="A0A8B8L4J1"/>
<proteinExistence type="predicted"/>
<organism evidence="1 2">
    <name type="scientific">Abrus precatorius</name>
    <name type="common">Indian licorice</name>
    <name type="synonym">Glycine abrus</name>
    <dbReference type="NCBI Taxonomy" id="3816"/>
    <lineage>
        <taxon>Eukaryota</taxon>
        <taxon>Viridiplantae</taxon>
        <taxon>Streptophyta</taxon>
        <taxon>Embryophyta</taxon>
        <taxon>Tracheophyta</taxon>
        <taxon>Spermatophyta</taxon>
        <taxon>Magnoliopsida</taxon>
        <taxon>eudicotyledons</taxon>
        <taxon>Gunneridae</taxon>
        <taxon>Pentapetalae</taxon>
        <taxon>rosids</taxon>
        <taxon>fabids</taxon>
        <taxon>Fabales</taxon>
        <taxon>Fabaceae</taxon>
        <taxon>Papilionoideae</taxon>
        <taxon>50 kb inversion clade</taxon>
        <taxon>NPAAA clade</taxon>
        <taxon>indigoferoid/millettioid clade</taxon>
        <taxon>Abreae</taxon>
        <taxon>Abrus</taxon>
    </lineage>
</organism>
<reference evidence="1" key="1">
    <citation type="journal article" date="2019" name="Toxins">
        <title>Detection of Abrin-Like and Prepropulchellin-Like Toxin Genes and Transcripts Using Whole Genome Sequencing and Full-Length Transcript Sequencing of Abrus precatorius.</title>
        <authorList>
            <person name="Hovde B.T."/>
            <person name="Daligault H.E."/>
            <person name="Hanschen E.R."/>
            <person name="Kunde Y.A."/>
            <person name="Johnson M.B."/>
            <person name="Starkenburg S.R."/>
            <person name="Johnson S.L."/>
        </authorList>
    </citation>
    <scope>NUCLEOTIDE SEQUENCE [LARGE SCALE GENOMIC DNA]</scope>
</reference>
<dbReference type="KEGG" id="aprc:113862223"/>
<dbReference type="Proteomes" id="UP000694853">
    <property type="component" value="Unplaced"/>
</dbReference>
<protein>
    <submittedName>
        <fullName evidence="2">Uncharacterized protein LOC113862223</fullName>
    </submittedName>
</protein>
<dbReference type="RefSeq" id="XP_027351127.1">
    <property type="nucleotide sequence ID" value="XM_027495326.1"/>
</dbReference>
<dbReference type="Gene3D" id="2.40.70.10">
    <property type="entry name" value="Acid Proteases"/>
    <property type="match status" value="1"/>
</dbReference>
<evidence type="ECO:0000313" key="2">
    <source>
        <dbReference type="RefSeq" id="XP_027351127.1"/>
    </source>
</evidence>
<dbReference type="PANTHER" id="PTHR33067">
    <property type="entry name" value="RNA-DIRECTED DNA POLYMERASE-RELATED"/>
    <property type="match status" value="1"/>
</dbReference>
<dbReference type="InterPro" id="IPR021109">
    <property type="entry name" value="Peptidase_aspartic_dom_sf"/>
</dbReference>
<gene>
    <name evidence="2" type="primary">LOC113862223</name>
</gene>
<evidence type="ECO:0000313" key="1">
    <source>
        <dbReference type="Proteomes" id="UP000694853"/>
    </source>
</evidence>
<keyword evidence="1" id="KW-1185">Reference proteome</keyword>
<dbReference type="GeneID" id="113862223"/>
<name>A0A8B8L4J1_ABRPR</name>
<dbReference type="OrthoDB" id="778454at2759"/>